<dbReference type="OrthoDB" id="9049620at2759"/>
<dbReference type="Pfam" id="PF22586">
    <property type="entry name" value="ANCHR-like_BBOX"/>
    <property type="match status" value="1"/>
</dbReference>
<dbReference type="Proteomes" id="UP000633448">
    <property type="component" value="Unassembled WGS sequence"/>
</dbReference>
<proteinExistence type="predicted"/>
<feature type="domain" description="B box-type" evidence="5">
    <location>
        <begin position="101"/>
        <end position="142"/>
    </location>
</feature>
<evidence type="ECO:0000256" key="4">
    <source>
        <dbReference type="PROSITE-ProRule" id="PRU00024"/>
    </source>
</evidence>
<keyword evidence="2 4" id="KW-0863">Zinc-finger</keyword>
<dbReference type="Pfam" id="PF00643">
    <property type="entry name" value="zf-B_box"/>
    <property type="match status" value="1"/>
</dbReference>
<keyword evidence="7" id="KW-1185">Reference proteome</keyword>
<organism evidence="6 7">
    <name type="scientific">Pitta sordida</name>
    <name type="common">Hooded pitta</name>
    <dbReference type="NCBI Taxonomy" id="9163"/>
    <lineage>
        <taxon>Eukaryota</taxon>
        <taxon>Metazoa</taxon>
        <taxon>Chordata</taxon>
        <taxon>Craniata</taxon>
        <taxon>Vertebrata</taxon>
        <taxon>Euteleostomi</taxon>
        <taxon>Archelosauria</taxon>
        <taxon>Archosauria</taxon>
        <taxon>Dinosauria</taxon>
        <taxon>Saurischia</taxon>
        <taxon>Theropoda</taxon>
        <taxon>Coelurosauria</taxon>
        <taxon>Aves</taxon>
        <taxon>Neognathae</taxon>
        <taxon>Neoaves</taxon>
        <taxon>Telluraves</taxon>
        <taxon>Australaves</taxon>
        <taxon>Passeriformes</taxon>
        <taxon>Pittidae</taxon>
        <taxon>Pitta</taxon>
    </lineage>
</organism>
<dbReference type="CDD" id="cd19769">
    <property type="entry name" value="Bbox2_TRIM16-like"/>
    <property type="match status" value="1"/>
</dbReference>
<accession>A0A851EN74</accession>
<evidence type="ECO:0000256" key="3">
    <source>
        <dbReference type="ARBA" id="ARBA00022833"/>
    </source>
</evidence>
<feature type="non-terminal residue" evidence="6">
    <location>
        <position position="1"/>
    </location>
</feature>
<dbReference type="SUPFAM" id="SSF57845">
    <property type="entry name" value="B-box zinc-binding domain"/>
    <property type="match status" value="1"/>
</dbReference>
<evidence type="ECO:0000259" key="5">
    <source>
        <dbReference type="PROSITE" id="PS50119"/>
    </source>
</evidence>
<dbReference type="GO" id="GO:0008270">
    <property type="term" value="F:zinc ion binding"/>
    <property type="evidence" value="ECO:0007669"/>
    <property type="project" value="UniProtKB-KW"/>
</dbReference>
<evidence type="ECO:0000313" key="7">
    <source>
        <dbReference type="Proteomes" id="UP000633448"/>
    </source>
</evidence>
<dbReference type="Gene3D" id="4.10.830.40">
    <property type="match status" value="1"/>
</dbReference>
<dbReference type="PROSITE" id="PS50119">
    <property type="entry name" value="ZF_BBOX"/>
    <property type="match status" value="1"/>
</dbReference>
<evidence type="ECO:0000256" key="1">
    <source>
        <dbReference type="ARBA" id="ARBA00022723"/>
    </source>
</evidence>
<dbReference type="PANTHER" id="PTHR25465:SF77">
    <property type="entry name" value="E3 UBIQUITIN_ISG15 LIGASE TRIM25"/>
    <property type="match status" value="1"/>
</dbReference>
<dbReference type="InterPro" id="IPR000315">
    <property type="entry name" value="Znf_B-box"/>
</dbReference>
<name>A0A851EN74_PITSO</name>
<dbReference type="EMBL" id="WEKX01000468">
    <property type="protein sequence ID" value="NWI84599.1"/>
    <property type="molecule type" value="Genomic_DNA"/>
</dbReference>
<dbReference type="Gene3D" id="3.30.160.60">
    <property type="entry name" value="Classic Zinc Finger"/>
    <property type="match status" value="1"/>
</dbReference>
<protein>
    <submittedName>
        <fullName evidence="6">TRI29 protein</fullName>
    </submittedName>
</protein>
<dbReference type="InterPro" id="IPR051051">
    <property type="entry name" value="E3_ubiq-ligase_TRIM/RNF"/>
</dbReference>
<reference evidence="6" key="1">
    <citation type="submission" date="2019-10" db="EMBL/GenBank/DDBJ databases">
        <title>Bird 10,000 Genomes (B10K) Project - Family phase.</title>
        <authorList>
            <person name="Zhang G."/>
        </authorList>
    </citation>
    <scope>NUCLEOTIDE SEQUENCE</scope>
    <source>
        <strain evidence="6">B10K-DU-002-53</strain>
        <tissue evidence="6">Muscle</tissue>
    </source>
</reference>
<sequence>RCLLCHSTTGSTWELKSNFHLRNIVQNFLDAADHQEEEEQEVQGQQEEVILCDFCLQEPQAAVKTCLTCEASLCQAHLSKHSSKNSQKGHILLEHCGAELLAKRKCPQHGKLLECYCKMDKVCLCMLCCVIDSHKGHMIISLEEAFVQAQ</sequence>
<keyword evidence="3" id="KW-0862">Zinc</keyword>
<feature type="non-terminal residue" evidence="6">
    <location>
        <position position="150"/>
    </location>
</feature>
<comment type="caution">
    <text evidence="6">The sequence shown here is derived from an EMBL/GenBank/DDBJ whole genome shotgun (WGS) entry which is preliminary data.</text>
</comment>
<dbReference type="AlphaFoldDB" id="A0A851EN74"/>
<evidence type="ECO:0000256" key="2">
    <source>
        <dbReference type="ARBA" id="ARBA00022771"/>
    </source>
</evidence>
<evidence type="ECO:0000313" key="6">
    <source>
        <dbReference type="EMBL" id="NWI84599.1"/>
    </source>
</evidence>
<gene>
    <name evidence="6" type="primary">Trim29_0</name>
    <name evidence="6" type="ORF">PITSOR_R13045</name>
</gene>
<dbReference type="PANTHER" id="PTHR25465">
    <property type="entry name" value="B-BOX DOMAIN CONTAINING"/>
    <property type="match status" value="1"/>
</dbReference>
<keyword evidence="1" id="KW-0479">Metal-binding</keyword>